<accession>A0A813DGG6</accession>
<evidence type="ECO:0000313" key="3">
    <source>
        <dbReference type="Proteomes" id="UP000654075"/>
    </source>
</evidence>
<dbReference type="Gene3D" id="2.30.30.140">
    <property type="match status" value="1"/>
</dbReference>
<sequence length="407" mass="42784">LISSWSSGFQMATSPSSGFTAPVVEALRVFYSQRDYSATFARALARSAAQRQQPLLSLGRFSLEQEEEAWDACCAGQEESPQTLPALGQEVEARYREGRWFPATLVEALEDSVQVKWHFDDSVHLLKHEDIRTPESEEVLQSNDGSGSSEGGDISSKSAGASLISRLGDDRGLARGDLSGKSAGAGLISRLGDDRGLARGDVSGKSVGAGLISRLGDDRGLARGASSRSTAVASNSTSSSATTIASKSEGESPPNELVKTLVEFFFLGSSGPPDPSAVEKKKCLLRDHVASQKPVMGNVIGRADVEAVFRIVDERLAASSSSASRPGTVRRVNLQVSMVLLELTAAAAEKAGAVGKPGGKQVTTRPGVMAATTGGSPRRRAQASGVKRITTPGVNHLGRTRTMSEIK</sequence>
<evidence type="ECO:0000256" key="1">
    <source>
        <dbReference type="SAM" id="MobiDB-lite"/>
    </source>
</evidence>
<feature type="compositionally biased region" description="Low complexity" evidence="1">
    <location>
        <begin position="225"/>
        <end position="247"/>
    </location>
</feature>
<name>A0A813DGG6_POLGL</name>
<dbReference type="EMBL" id="CAJNNV010001452">
    <property type="protein sequence ID" value="CAE8585087.1"/>
    <property type="molecule type" value="Genomic_DNA"/>
</dbReference>
<reference evidence="2" key="1">
    <citation type="submission" date="2021-02" db="EMBL/GenBank/DDBJ databases">
        <authorList>
            <person name="Dougan E. K."/>
            <person name="Rhodes N."/>
            <person name="Thang M."/>
            <person name="Chan C."/>
        </authorList>
    </citation>
    <scope>NUCLEOTIDE SEQUENCE</scope>
</reference>
<comment type="caution">
    <text evidence="2">The sequence shown here is derived from an EMBL/GenBank/DDBJ whole genome shotgun (WGS) entry which is preliminary data.</text>
</comment>
<keyword evidence="3" id="KW-1185">Reference proteome</keyword>
<feature type="region of interest" description="Disordered" evidence="1">
    <location>
        <begin position="133"/>
        <end position="157"/>
    </location>
</feature>
<dbReference type="AlphaFoldDB" id="A0A813DGG6"/>
<feature type="region of interest" description="Disordered" evidence="1">
    <location>
        <begin position="354"/>
        <end position="385"/>
    </location>
</feature>
<proteinExistence type="predicted"/>
<feature type="compositionally biased region" description="Low complexity" evidence="1">
    <location>
        <begin position="142"/>
        <end position="157"/>
    </location>
</feature>
<feature type="region of interest" description="Disordered" evidence="1">
    <location>
        <begin position="220"/>
        <end position="254"/>
    </location>
</feature>
<dbReference type="Proteomes" id="UP000654075">
    <property type="component" value="Unassembled WGS sequence"/>
</dbReference>
<protein>
    <submittedName>
        <fullName evidence="2">Uncharacterized protein</fullName>
    </submittedName>
</protein>
<gene>
    <name evidence="2" type="ORF">PGLA1383_LOCUS4006</name>
</gene>
<evidence type="ECO:0000313" key="2">
    <source>
        <dbReference type="EMBL" id="CAE8585087.1"/>
    </source>
</evidence>
<feature type="non-terminal residue" evidence="2">
    <location>
        <position position="1"/>
    </location>
</feature>
<organism evidence="2 3">
    <name type="scientific">Polarella glacialis</name>
    <name type="common">Dinoflagellate</name>
    <dbReference type="NCBI Taxonomy" id="89957"/>
    <lineage>
        <taxon>Eukaryota</taxon>
        <taxon>Sar</taxon>
        <taxon>Alveolata</taxon>
        <taxon>Dinophyceae</taxon>
        <taxon>Suessiales</taxon>
        <taxon>Suessiaceae</taxon>
        <taxon>Polarella</taxon>
    </lineage>
</organism>
<feature type="non-terminal residue" evidence="2">
    <location>
        <position position="407"/>
    </location>
</feature>